<dbReference type="PANTHER" id="PTHR45640:SF26">
    <property type="entry name" value="RE23625P"/>
    <property type="match status" value="1"/>
</dbReference>
<dbReference type="GO" id="GO:0051082">
    <property type="term" value="F:unfolded protein binding"/>
    <property type="evidence" value="ECO:0007669"/>
    <property type="project" value="TreeGrafter"/>
</dbReference>
<evidence type="ECO:0000259" key="6">
    <source>
        <dbReference type="PROSITE" id="PS01031"/>
    </source>
</evidence>
<feature type="binding site" evidence="1">
    <location>
        <position position="126"/>
    </location>
    <ligand>
        <name>Zn(2+)</name>
        <dbReference type="ChEBI" id="CHEBI:29105"/>
        <label>1</label>
    </ligand>
</feature>
<name>A0A023G4V0_AMBTT</name>
<evidence type="ECO:0000256" key="2">
    <source>
        <dbReference type="PROSITE-ProRule" id="PRU00285"/>
    </source>
</evidence>
<accession>A0A023G4V0</accession>
<keyword evidence="1" id="KW-0862">Zinc</keyword>
<evidence type="ECO:0000256" key="5">
    <source>
        <dbReference type="SAM" id="MobiDB-lite"/>
    </source>
</evidence>
<feature type="binding site" evidence="1">
    <location>
        <position position="128"/>
    </location>
    <ligand>
        <name>Zn(2+)</name>
        <dbReference type="ChEBI" id="CHEBI:29105"/>
        <label>1</label>
    </ligand>
</feature>
<keyword evidence="1" id="KW-0479">Metal-binding</keyword>
<keyword evidence="7" id="KW-0346">Stress response</keyword>
<reference evidence="7" key="1">
    <citation type="submission" date="2014-03" db="EMBL/GenBank/DDBJ databases">
        <title>The sialotranscriptome of Amblyomma triste, Amblyomma parvum and Amblyomma cajennense ticks, uncovered by 454-based RNA-seq.</title>
        <authorList>
            <person name="Garcia G.R."/>
            <person name="Gardinassi L.G."/>
            <person name="Ribeiro J.M."/>
            <person name="Anatriello E."/>
            <person name="Ferreira B.R."/>
            <person name="Moreira H.N."/>
            <person name="Mafra C."/>
            <person name="Olegario M.M."/>
            <person name="Szabo P.J."/>
            <person name="Miranda-Santos I.K."/>
            <person name="Maruyama S.R."/>
        </authorList>
    </citation>
    <scope>NUCLEOTIDE SEQUENCE</scope>
    <source>
        <strain evidence="7">Mato Grasso do Sul</strain>
        <tissue evidence="7">Salivary glands</tissue>
    </source>
</reference>
<proteinExistence type="evidence at transcript level"/>
<dbReference type="InterPro" id="IPR002068">
    <property type="entry name" value="A-crystallin/Hsp20_dom"/>
</dbReference>
<comment type="similarity">
    <text evidence="2 3">Belongs to the small heat shock protein (HSP20) family.</text>
</comment>
<dbReference type="AlphaFoldDB" id="A0A023G4V0"/>
<feature type="region of interest" description="Disordered" evidence="5">
    <location>
        <begin position="56"/>
        <end position="79"/>
    </location>
</feature>
<dbReference type="Pfam" id="PF00011">
    <property type="entry name" value="HSP20"/>
    <property type="match status" value="1"/>
</dbReference>
<dbReference type="PROSITE" id="PS01031">
    <property type="entry name" value="SHSP"/>
    <property type="match status" value="1"/>
</dbReference>
<dbReference type="GO" id="GO:0005634">
    <property type="term" value="C:nucleus"/>
    <property type="evidence" value="ECO:0007669"/>
    <property type="project" value="TreeGrafter"/>
</dbReference>
<dbReference type="InterPro" id="IPR001436">
    <property type="entry name" value="Alpha-crystallin/sHSP_animal"/>
</dbReference>
<evidence type="ECO:0000313" key="7">
    <source>
        <dbReference type="EMBL" id="JAC28782.1"/>
    </source>
</evidence>
<dbReference type="SUPFAM" id="SSF49764">
    <property type="entry name" value="HSP20-like chaperones"/>
    <property type="match status" value="1"/>
</dbReference>
<sequence>MAPERRVPIQKSDLSILDNEFSSIRERFEAEMRKMEEEMSRFRSQLMDHERDFFSKSSAPLQGSGQLPPGMGAASKTWLDSMNSPLIQDAEDGTKQLKLRFDVSQYAPEEIVVKTIDNRLQVHAKHEEKSENRSVYREYNREFLLPKGTNPEQIKSQLSKDGVLTIEAPLPAIEAPNKERNIPIDKK</sequence>
<dbReference type="EMBL" id="GBBM01006636">
    <property type="protein sequence ID" value="JAC28782.1"/>
    <property type="molecule type" value="mRNA"/>
</dbReference>
<dbReference type="InterPro" id="IPR008978">
    <property type="entry name" value="HSP20-like_chaperone"/>
</dbReference>
<dbReference type="PANTHER" id="PTHR45640">
    <property type="entry name" value="HEAT SHOCK PROTEIN HSP-12.2-RELATED"/>
    <property type="match status" value="1"/>
</dbReference>
<evidence type="ECO:0000256" key="4">
    <source>
        <dbReference type="SAM" id="Coils"/>
    </source>
</evidence>
<protein>
    <submittedName>
        <fullName evidence="7">Putative heat shock protein</fullName>
    </submittedName>
</protein>
<evidence type="ECO:0000256" key="1">
    <source>
        <dbReference type="PIRSR" id="PIRSR036514-1"/>
    </source>
</evidence>
<dbReference type="Gene3D" id="2.60.40.790">
    <property type="match status" value="1"/>
</dbReference>
<dbReference type="CDD" id="cd06526">
    <property type="entry name" value="metazoan_ACD"/>
    <property type="match status" value="1"/>
</dbReference>
<feature type="coiled-coil region" evidence="4">
    <location>
        <begin position="25"/>
        <end position="52"/>
    </location>
</feature>
<dbReference type="PRINTS" id="PR00299">
    <property type="entry name" value="ACRYSTALLIN"/>
</dbReference>
<keyword evidence="4" id="KW-0175">Coiled coil</keyword>
<organism evidence="7">
    <name type="scientific">Amblyomma triste</name>
    <name type="common">Neotropical tick</name>
    <dbReference type="NCBI Taxonomy" id="251400"/>
    <lineage>
        <taxon>Eukaryota</taxon>
        <taxon>Metazoa</taxon>
        <taxon>Ecdysozoa</taxon>
        <taxon>Arthropoda</taxon>
        <taxon>Chelicerata</taxon>
        <taxon>Arachnida</taxon>
        <taxon>Acari</taxon>
        <taxon>Parasitiformes</taxon>
        <taxon>Ixodida</taxon>
        <taxon>Ixodoidea</taxon>
        <taxon>Ixodidae</taxon>
        <taxon>Amblyomminae</taxon>
        <taxon>Amblyomma</taxon>
    </lineage>
</organism>
<dbReference type="GO" id="GO:0009408">
    <property type="term" value="P:response to heat"/>
    <property type="evidence" value="ECO:0007669"/>
    <property type="project" value="UniProtKB-ARBA"/>
</dbReference>
<evidence type="ECO:0000256" key="3">
    <source>
        <dbReference type="RuleBase" id="RU003616"/>
    </source>
</evidence>
<dbReference type="GO" id="GO:0046872">
    <property type="term" value="F:metal ion binding"/>
    <property type="evidence" value="ECO:0007669"/>
    <property type="project" value="UniProtKB-KW"/>
</dbReference>
<dbReference type="GO" id="GO:0042026">
    <property type="term" value="P:protein refolding"/>
    <property type="evidence" value="ECO:0007669"/>
    <property type="project" value="TreeGrafter"/>
</dbReference>
<feature type="domain" description="SHSP" evidence="6">
    <location>
        <begin position="77"/>
        <end position="185"/>
    </location>
</feature>
<dbReference type="GO" id="GO:0005737">
    <property type="term" value="C:cytoplasm"/>
    <property type="evidence" value="ECO:0007669"/>
    <property type="project" value="TreeGrafter"/>
</dbReference>
<feature type="compositionally biased region" description="Polar residues" evidence="5">
    <location>
        <begin position="56"/>
        <end position="65"/>
    </location>
</feature>